<proteinExistence type="predicted"/>
<dbReference type="PANTHER" id="PTHR43428">
    <property type="entry name" value="ARSENATE REDUCTASE"/>
    <property type="match status" value="1"/>
</dbReference>
<dbReference type="NCBIfam" id="NF033788">
    <property type="entry name" value="HTH_metalloreg"/>
    <property type="match status" value="1"/>
</dbReference>
<organism evidence="3 4">
    <name type="scientific">Pseudidiomarina halophila</name>
    <dbReference type="NCBI Taxonomy" id="1449799"/>
    <lineage>
        <taxon>Bacteria</taxon>
        <taxon>Pseudomonadati</taxon>
        <taxon>Pseudomonadota</taxon>
        <taxon>Gammaproteobacteria</taxon>
        <taxon>Alteromonadales</taxon>
        <taxon>Idiomarinaceae</taxon>
        <taxon>Pseudidiomarina</taxon>
    </lineage>
</organism>
<name>A0A432XTB9_9GAMM</name>
<protein>
    <submittedName>
        <fullName evidence="3">ArsR family transcriptional regulator</fullName>
    </submittedName>
</protein>
<dbReference type="AlphaFoldDB" id="A0A432XTB9"/>
<dbReference type="RefSeq" id="WP_126764065.1">
    <property type="nucleotide sequence ID" value="NZ_JBHLTZ010000010.1"/>
</dbReference>
<dbReference type="SMART" id="SM00418">
    <property type="entry name" value="HTH_ARSR"/>
    <property type="match status" value="1"/>
</dbReference>
<evidence type="ECO:0000256" key="1">
    <source>
        <dbReference type="ARBA" id="ARBA00022849"/>
    </source>
</evidence>
<dbReference type="PROSITE" id="PS50987">
    <property type="entry name" value="HTH_ARSR_2"/>
    <property type="match status" value="1"/>
</dbReference>
<evidence type="ECO:0000313" key="3">
    <source>
        <dbReference type="EMBL" id="RUO51962.1"/>
    </source>
</evidence>
<dbReference type="Pfam" id="PF01022">
    <property type="entry name" value="HTH_5"/>
    <property type="match status" value="1"/>
</dbReference>
<dbReference type="Gene3D" id="1.10.10.10">
    <property type="entry name" value="Winged helix-like DNA-binding domain superfamily/Winged helix DNA-binding domain"/>
    <property type="match status" value="1"/>
</dbReference>
<dbReference type="InterPro" id="IPR023485">
    <property type="entry name" value="Ptyr_pPase"/>
</dbReference>
<gene>
    <name evidence="3" type="ORF">CWI69_09990</name>
</gene>
<dbReference type="InterPro" id="IPR011991">
    <property type="entry name" value="ArsR-like_HTH"/>
</dbReference>
<comment type="caution">
    <text evidence="3">The sequence shown here is derived from an EMBL/GenBank/DDBJ whole genome shotgun (WGS) entry which is preliminary data.</text>
</comment>
<dbReference type="Gene3D" id="3.40.50.2300">
    <property type="match status" value="1"/>
</dbReference>
<dbReference type="GO" id="GO:0003700">
    <property type="term" value="F:DNA-binding transcription factor activity"/>
    <property type="evidence" value="ECO:0007669"/>
    <property type="project" value="InterPro"/>
</dbReference>
<evidence type="ECO:0000259" key="2">
    <source>
        <dbReference type="PROSITE" id="PS50987"/>
    </source>
</evidence>
<dbReference type="CDD" id="cd00090">
    <property type="entry name" value="HTH_ARSR"/>
    <property type="match status" value="1"/>
</dbReference>
<sequence length="241" mass="27454">MKVLFLCSANSARSLMAEAIFRQLAGSDFEVMSAGTEPTQPQAEALDVLQAMGVSTTGLKSKAIDELEDTEFDYVISLCDRARVECQADFTEQNFVAWDFPDPVESRDSEAFKKTAHELSERIRMFLFILRKQSDTPHLYNSPQDFFKVMADPLRLQLIVQTAGTDEICVCDFVSATGMSQPKVSRHLAQLREYGLLLDRKEGRWVYYRLNPALPDWMREVITTTRSHNPQLVKDQQNECV</sequence>
<dbReference type="InterPro" id="IPR036388">
    <property type="entry name" value="WH-like_DNA-bd_sf"/>
</dbReference>
<feature type="domain" description="HTH arsR-type" evidence="2">
    <location>
        <begin position="135"/>
        <end position="229"/>
    </location>
</feature>
<dbReference type="InterPro" id="IPR036390">
    <property type="entry name" value="WH_DNA-bd_sf"/>
</dbReference>
<dbReference type="Proteomes" id="UP000287198">
    <property type="component" value="Unassembled WGS sequence"/>
</dbReference>
<dbReference type="GO" id="GO:0046685">
    <property type="term" value="P:response to arsenic-containing substance"/>
    <property type="evidence" value="ECO:0007669"/>
    <property type="project" value="UniProtKB-KW"/>
</dbReference>
<dbReference type="PRINTS" id="PR00778">
    <property type="entry name" value="HTHARSR"/>
</dbReference>
<dbReference type="EMBL" id="PIPW01000003">
    <property type="protein sequence ID" value="RUO51962.1"/>
    <property type="molecule type" value="Genomic_DNA"/>
</dbReference>
<dbReference type="InterPro" id="IPR001845">
    <property type="entry name" value="HTH_ArsR_DNA-bd_dom"/>
</dbReference>
<keyword evidence="1" id="KW-0059">Arsenical resistance</keyword>
<dbReference type="Pfam" id="PF01451">
    <property type="entry name" value="LMWPc"/>
    <property type="match status" value="1"/>
</dbReference>
<evidence type="ECO:0000313" key="4">
    <source>
        <dbReference type="Proteomes" id="UP000287198"/>
    </source>
</evidence>
<accession>A0A432XTB9</accession>
<dbReference type="InterPro" id="IPR036196">
    <property type="entry name" value="Ptyr_pPase_sf"/>
</dbReference>
<dbReference type="SUPFAM" id="SSF52788">
    <property type="entry name" value="Phosphotyrosine protein phosphatases I"/>
    <property type="match status" value="1"/>
</dbReference>
<reference evidence="4" key="1">
    <citation type="journal article" date="2018" name="Front. Microbiol.">
        <title>Genome-Based Analysis Reveals the Taxonomy and Diversity of the Family Idiomarinaceae.</title>
        <authorList>
            <person name="Liu Y."/>
            <person name="Lai Q."/>
            <person name="Shao Z."/>
        </authorList>
    </citation>
    <scope>NUCLEOTIDE SEQUENCE [LARGE SCALE GENOMIC DNA]</scope>
    <source>
        <strain evidence="4">BH195</strain>
    </source>
</reference>
<dbReference type="NCBIfam" id="NF007528">
    <property type="entry name" value="PRK10141.1"/>
    <property type="match status" value="1"/>
</dbReference>
<dbReference type="PANTHER" id="PTHR43428:SF1">
    <property type="entry name" value="ARSENATE REDUCTASE"/>
    <property type="match status" value="1"/>
</dbReference>
<keyword evidence="4" id="KW-1185">Reference proteome</keyword>
<dbReference type="SUPFAM" id="SSF46785">
    <property type="entry name" value="Winged helix' DNA-binding domain"/>
    <property type="match status" value="1"/>
</dbReference>
<dbReference type="OrthoDB" id="9793058at2"/>
<dbReference type="CDD" id="cd16345">
    <property type="entry name" value="LMWP_ArsC"/>
    <property type="match status" value="1"/>
</dbReference>
<dbReference type="SMART" id="SM00226">
    <property type="entry name" value="LMWPc"/>
    <property type="match status" value="1"/>
</dbReference>